<dbReference type="InterPro" id="IPR023614">
    <property type="entry name" value="Porin_dom_sf"/>
</dbReference>
<feature type="signal peptide" evidence="1">
    <location>
        <begin position="1"/>
        <end position="40"/>
    </location>
</feature>
<dbReference type="Gene3D" id="2.40.160.10">
    <property type="entry name" value="Porin"/>
    <property type="match status" value="1"/>
</dbReference>
<protein>
    <recommendedName>
        <fullName evidence="4">Porin</fullName>
    </recommendedName>
</protein>
<dbReference type="SUPFAM" id="SSF56935">
    <property type="entry name" value="Porins"/>
    <property type="match status" value="1"/>
</dbReference>
<proteinExistence type="predicted"/>
<dbReference type="Proteomes" id="UP000297890">
    <property type="component" value="Unassembled WGS sequence"/>
</dbReference>
<dbReference type="OrthoDB" id="197869at2"/>
<organism evidence="2 3">
    <name type="scientific">Candidatus Macondimonas diazotrophica</name>
    <dbReference type="NCBI Taxonomy" id="2305248"/>
    <lineage>
        <taxon>Bacteria</taxon>
        <taxon>Pseudomonadati</taxon>
        <taxon>Pseudomonadota</taxon>
        <taxon>Gammaproteobacteria</taxon>
        <taxon>Chromatiales</taxon>
        <taxon>Ectothiorhodospiraceae</taxon>
        <taxon>Candidatus Macondimonas</taxon>
    </lineage>
</organism>
<dbReference type="RefSeq" id="WP_135282343.1">
    <property type="nucleotide sequence ID" value="NZ_SRIO01000014.1"/>
</dbReference>
<accession>A0A4Z0F7Y1</accession>
<dbReference type="AlphaFoldDB" id="A0A4Z0F7Y1"/>
<feature type="chain" id="PRO_5021462790" description="Porin" evidence="1">
    <location>
        <begin position="41"/>
        <end position="444"/>
    </location>
</feature>
<reference evidence="2 3" key="1">
    <citation type="journal article" date="2019" name="ISME J.">
        <title>Candidatus Macondimonas diazotrophica, a novel gammaproteobacterial genus dominating crude-oil-contaminated coastal sediments.</title>
        <authorList>
            <person name="Karthikeyan S."/>
            <person name="Konstantinidis K."/>
        </authorList>
    </citation>
    <scope>NUCLEOTIDE SEQUENCE [LARGE SCALE GENOMIC DNA]</scope>
    <source>
        <strain evidence="2 3">KTK01</strain>
    </source>
</reference>
<name>A0A4Z0F7Y1_9GAMM</name>
<evidence type="ECO:0000313" key="2">
    <source>
        <dbReference type="EMBL" id="TFZ81865.1"/>
    </source>
</evidence>
<comment type="caution">
    <text evidence="2">The sequence shown here is derived from an EMBL/GenBank/DDBJ whole genome shotgun (WGS) entry which is preliminary data.</text>
</comment>
<dbReference type="EMBL" id="SRIO01000014">
    <property type="protein sequence ID" value="TFZ81865.1"/>
    <property type="molecule type" value="Genomic_DNA"/>
</dbReference>
<gene>
    <name evidence="2" type="ORF">E4680_10375</name>
</gene>
<evidence type="ECO:0008006" key="4">
    <source>
        <dbReference type="Google" id="ProtNLM"/>
    </source>
</evidence>
<evidence type="ECO:0000313" key="3">
    <source>
        <dbReference type="Proteomes" id="UP000297890"/>
    </source>
</evidence>
<evidence type="ECO:0000256" key="1">
    <source>
        <dbReference type="SAM" id="SignalP"/>
    </source>
</evidence>
<keyword evidence="1" id="KW-0732">Signal</keyword>
<keyword evidence="3" id="KW-1185">Reference proteome</keyword>
<sequence>MSRRIKRRRHPAACHQRTGTICHPLALSVFGAMLCTPVSAAEPLSSVFSLHGFGTLGVVGSNEDQADVVSNVYLQPDGAGHTDTWSAGVDSKLGAQVDARISADLSGVVQVVSKRGHDGSWTPGVEWANVKYVPQPGLALRAGRTVSPTFMFSDTANVGYANPWVRGPQEIYGMVPITYLDGVDLTWNTGFGGAINAFQASFGGNTFDAVGDTEISGDRLWILSNTIEYDAFAMRLGYLSVDLTFDSTELDHLFGGFSALGATLSTAGATTSGQLASALADRYTVDDTRLEMISLGTRYAPGNWLFLGEWARISDAGLLPRTTGWYATAGYRMRKVMPYVTYATLDSEARSPSGVPLADVPGDLRPAAAELNAALAAALQASAPAQDSIALGVRWEVLDSAALKFEYQHIDIGDRSAGRLGNIQPGFEPGGEVDLLSVTFDFVF</sequence>